<comment type="caution">
    <text evidence="1">The sequence shown here is derived from an EMBL/GenBank/DDBJ whole genome shotgun (WGS) entry which is preliminary data.</text>
</comment>
<evidence type="ECO:0000313" key="1">
    <source>
        <dbReference type="EMBL" id="RUS27540.1"/>
    </source>
</evidence>
<dbReference type="AlphaFoldDB" id="A0A433QCK3"/>
<protein>
    <submittedName>
        <fullName evidence="1">Uncharacterized protein</fullName>
    </submittedName>
</protein>
<keyword evidence="2" id="KW-1185">Reference proteome</keyword>
<name>A0A433QCK3_9FUNG</name>
<gene>
    <name evidence="1" type="ORF">BC938DRAFT_483099</name>
</gene>
<dbReference type="EMBL" id="RBNJ01008207">
    <property type="protein sequence ID" value="RUS27540.1"/>
    <property type="molecule type" value="Genomic_DNA"/>
</dbReference>
<proteinExistence type="predicted"/>
<evidence type="ECO:0000313" key="2">
    <source>
        <dbReference type="Proteomes" id="UP000274822"/>
    </source>
</evidence>
<accession>A0A433QCK3</accession>
<sequence length="102" mass="10974">MANRSSTPNSRIPEPWNSIAVFRTSSRLKRPQSVTITSLPVTPVGREPRSSTFTTGGTCHQVRPVAQIEAASVRTTGVPRQPTPPYILECESEATVSVLGNA</sequence>
<organism evidence="1 2">
    <name type="scientific">Jimgerdemannia flammicorona</name>
    <dbReference type="NCBI Taxonomy" id="994334"/>
    <lineage>
        <taxon>Eukaryota</taxon>
        <taxon>Fungi</taxon>
        <taxon>Fungi incertae sedis</taxon>
        <taxon>Mucoromycota</taxon>
        <taxon>Mucoromycotina</taxon>
        <taxon>Endogonomycetes</taxon>
        <taxon>Endogonales</taxon>
        <taxon>Endogonaceae</taxon>
        <taxon>Jimgerdemannia</taxon>
    </lineage>
</organism>
<dbReference type="Proteomes" id="UP000274822">
    <property type="component" value="Unassembled WGS sequence"/>
</dbReference>
<reference evidence="1 2" key="1">
    <citation type="journal article" date="2018" name="New Phytol.">
        <title>Phylogenomics of Endogonaceae and evolution of mycorrhizas within Mucoromycota.</title>
        <authorList>
            <person name="Chang Y."/>
            <person name="Desiro A."/>
            <person name="Na H."/>
            <person name="Sandor L."/>
            <person name="Lipzen A."/>
            <person name="Clum A."/>
            <person name="Barry K."/>
            <person name="Grigoriev I.V."/>
            <person name="Martin F.M."/>
            <person name="Stajich J.E."/>
            <person name="Smith M.E."/>
            <person name="Bonito G."/>
            <person name="Spatafora J.W."/>
        </authorList>
    </citation>
    <scope>NUCLEOTIDE SEQUENCE [LARGE SCALE GENOMIC DNA]</scope>
    <source>
        <strain evidence="1 2">AD002</strain>
    </source>
</reference>